<dbReference type="Gene3D" id="3.30.429.10">
    <property type="entry name" value="Macrophage Migration Inhibitory Factor"/>
    <property type="match status" value="1"/>
</dbReference>
<dbReference type="Proteomes" id="UP001525968">
    <property type="component" value="Unassembled WGS sequence"/>
</dbReference>
<feature type="domain" description="4-oxalocrotonate tautomerase-like" evidence="3">
    <location>
        <begin position="2"/>
        <end position="57"/>
    </location>
</feature>
<evidence type="ECO:0000256" key="2">
    <source>
        <dbReference type="ARBA" id="ARBA00023235"/>
    </source>
</evidence>
<protein>
    <submittedName>
        <fullName evidence="4">Tautomerase family protein</fullName>
    </submittedName>
</protein>
<dbReference type="PANTHER" id="PTHR35530">
    <property type="entry name" value="TAUTOMERASE-RELATED"/>
    <property type="match status" value="1"/>
</dbReference>
<reference evidence="4 5" key="1">
    <citation type="submission" date="2022-09" db="EMBL/GenBank/DDBJ databases">
        <title>Draft genome of isolate Be4.</title>
        <authorList>
            <person name="Sanchez-Castro I."/>
            <person name="Martinez-Rodriguez P."/>
            <person name="Descostes M."/>
            <person name="Merroun M."/>
        </authorList>
    </citation>
    <scope>NUCLEOTIDE SEQUENCE [LARGE SCALE GENOMIC DNA]</scope>
    <source>
        <strain evidence="4 5">Be4</strain>
    </source>
</reference>
<proteinExistence type="inferred from homology"/>
<dbReference type="EMBL" id="JAODYH010000004">
    <property type="protein sequence ID" value="MCT9811237.1"/>
    <property type="molecule type" value="Genomic_DNA"/>
</dbReference>
<organism evidence="4 5">
    <name type="scientific">Acidovorax bellezanensis</name>
    <dbReference type="NCBI Taxonomy" id="2976702"/>
    <lineage>
        <taxon>Bacteria</taxon>
        <taxon>Pseudomonadati</taxon>
        <taxon>Pseudomonadota</taxon>
        <taxon>Betaproteobacteria</taxon>
        <taxon>Burkholderiales</taxon>
        <taxon>Comamonadaceae</taxon>
        <taxon>Acidovorax</taxon>
    </lineage>
</organism>
<dbReference type="RefSeq" id="WP_261500447.1">
    <property type="nucleotide sequence ID" value="NZ_JAODYH010000004.1"/>
</dbReference>
<evidence type="ECO:0000259" key="3">
    <source>
        <dbReference type="Pfam" id="PF01361"/>
    </source>
</evidence>
<accession>A0ABT2PPV6</accession>
<keyword evidence="5" id="KW-1185">Reference proteome</keyword>
<dbReference type="InterPro" id="IPR004370">
    <property type="entry name" value="4-OT-like_dom"/>
</dbReference>
<dbReference type="PANTHER" id="PTHR35530:SF1">
    <property type="entry name" value="2-HYDROXYMUCONATE TAUTOMERASE"/>
    <property type="match status" value="1"/>
</dbReference>
<dbReference type="SUPFAM" id="SSF55331">
    <property type="entry name" value="Tautomerase/MIF"/>
    <property type="match status" value="1"/>
</dbReference>
<name>A0ABT2PPV6_9BURK</name>
<evidence type="ECO:0000313" key="4">
    <source>
        <dbReference type="EMBL" id="MCT9811237.1"/>
    </source>
</evidence>
<gene>
    <name evidence="4" type="ORF">N0K08_11370</name>
</gene>
<dbReference type="InterPro" id="IPR014347">
    <property type="entry name" value="Tautomerase/MIF_sf"/>
</dbReference>
<dbReference type="Pfam" id="PF01361">
    <property type="entry name" value="Tautomerase"/>
    <property type="match status" value="1"/>
</dbReference>
<keyword evidence="2" id="KW-0413">Isomerase</keyword>
<evidence type="ECO:0000256" key="1">
    <source>
        <dbReference type="ARBA" id="ARBA00006723"/>
    </source>
</evidence>
<comment type="caution">
    <text evidence="4">The sequence shown here is derived from an EMBL/GenBank/DDBJ whole genome shotgun (WGS) entry which is preliminary data.</text>
</comment>
<evidence type="ECO:0000313" key="5">
    <source>
        <dbReference type="Proteomes" id="UP001525968"/>
    </source>
</evidence>
<sequence length="63" mass="6706">MPVIRVELSAGRSQEQKQKVVTDVTRSLVAHCGCTPESVHVVFVDVQASDWAVGGAFLGPPKS</sequence>
<comment type="similarity">
    <text evidence="1">Belongs to the 4-oxalocrotonate tautomerase family.</text>
</comment>